<reference evidence="2" key="1">
    <citation type="submission" date="2022-11" db="EMBL/GenBank/DDBJ databases">
        <title>Centuries of genome instability and evolution in soft-shell clam transmissible cancer (bioRxiv).</title>
        <authorList>
            <person name="Hart S.F.M."/>
            <person name="Yonemitsu M.A."/>
            <person name="Giersch R.M."/>
            <person name="Beal B.F."/>
            <person name="Arriagada G."/>
            <person name="Davis B.W."/>
            <person name="Ostrander E.A."/>
            <person name="Goff S.P."/>
            <person name="Metzger M.J."/>
        </authorList>
    </citation>
    <scope>NUCLEOTIDE SEQUENCE</scope>
    <source>
        <strain evidence="2">MELC-2E11</strain>
        <tissue evidence="2">Siphon/mantle</tissue>
    </source>
</reference>
<sequence>MKQYGLQRYNCTLWNLKKLLWTPRHTTEHYGIERNFEENFKYNLTLGTTEYLWNLKKLYRNFQDSNKELGSMDDREQYLFEEEGGVHCLMLLLTFLFENKPQTWKHRQVWKLQYAHSYLDVIGHMLEQTSAATITLCVEKCSKDDNADPLLLHCNAVRYNANDKSCELVLAEDEGVAPGPEPQENWQIYRLTTDVPGGCFSFRVSWFFDSTTRNPWGYGK</sequence>
<evidence type="ECO:0000259" key="1">
    <source>
        <dbReference type="Pfam" id="PF00024"/>
    </source>
</evidence>
<feature type="domain" description="Apple" evidence="1">
    <location>
        <begin position="121"/>
        <end position="170"/>
    </location>
</feature>
<dbReference type="Pfam" id="PF00024">
    <property type="entry name" value="PAN_1"/>
    <property type="match status" value="1"/>
</dbReference>
<name>A0ABY7GB54_MYAAR</name>
<evidence type="ECO:0000313" key="3">
    <source>
        <dbReference type="Proteomes" id="UP001164746"/>
    </source>
</evidence>
<keyword evidence="3" id="KW-1185">Reference proteome</keyword>
<evidence type="ECO:0000313" key="2">
    <source>
        <dbReference type="EMBL" id="WAR30321.1"/>
    </source>
</evidence>
<organism evidence="2 3">
    <name type="scientific">Mya arenaria</name>
    <name type="common">Soft-shell clam</name>
    <dbReference type="NCBI Taxonomy" id="6604"/>
    <lineage>
        <taxon>Eukaryota</taxon>
        <taxon>Metazoa</taxon>
        <taxon>Spiralia</taxon>
        <taxon>Lophotrochozoa</taxon>
        <taxon>Mollusca</taxon>
        <taxon>Bivalvia</taxon>
        <taxon>Autobranchia</taxon>
        <taxon>Heteroconchia</taxon>
        <taxon>Euheterodonta</taxon>
        <taxon>Imparidentia</taxon>
        <taxon>Neoheterodontei</taxon>
        <taxon>Myida</taxon>
        <taxon>Myoidea</taxon>
        <taxon>Myidae</taxon>
        <taxon>Mya</taxon>
    </lineage>
</organism>
<gene>
    <name evidence="2" type="ORF">MAR_032863</name>
</gene>
<dbReference type="Proteomes" id="UP001164746">
    <property type="component" value="Chromosome 17"/>
</dbReference>
<proteinExistence type="predicted"/>
<dbReference type="InterPro" id="IPR003609">
    <property type="entry name" value="Pan_app"/>
</dbReference>
<accession>A0ABY7GB54</accession>
<protein>
    <recommendedName>
        <fullName evidence="1">Apple domain-containing protein</fullName>
    </recommendedName>
</protein>
<dbReference type="EMBL" id="CP111028">
    <property type="protein sequence ID" value="WAR30321.1"/>
    <property type="molecule type" value="Genomic_DNA"/>
</dbReference>